<evidence type="ECO:0000256" key="5">
    <source>
        <dbReference type="ARBA" id="ARBA00023242"/>
    </source>
</evidence>
<name>A0A830HBI2_9CHLO</name>
<dbReference type="SUPFAM" id="SSF54160">
    <property type="entry name" value="Chromo domain-like"/>
    <property type="match status" value="1"/>
</dbReference>
<feature type="coiled-coil region" evidence="6">
    <location>
        <begin position="78"/>
        <end position="106"/>
    </location>
</feature>
<gene>
    <name evidence="8" type="ORF">PPROV_000286200</name>
</gene>
<dbReference type="AlphaFoldDB" id="A0A830HBI2"/>
<dbReference type="GO" id="GO:0005634">
    <property type="term" value="C:nucleus"/>
    <property type="evidence" value="ECO:0007669"/>
    <property type="project" value="UniProtKB-SubCell"/>
</dbReference>
<evidence type="ECO:0000256" key="1">
    <source>
        <dbReference type="ARBA" id="ARBA00004123"/>
    </source>
</evidence>
<proteinExistence type="predicted"/>
<dbReference type="PANTHER" id="PTHR10880">
    <property type="entry name" value="MORTALITY FACTOR 4-LIKE PROTEIN"/>
    <property type="match status" value="1"/>
</dbReference>
<dbReference type="InterPro" id="IPR016197">
    <property type="entry name" value="Chromo-like_dom_sf"/>
</dbReference>
<accession>A0A830HBI2</accession>
<dbReference type="InterPro" id="IPR038217">
    <property type="entry name" value="MRG_C_sf"/>
</dbReference>
<evidence type="ECO:0000313" key="8">
    <source>
        <dbReference type="EMBL" id="GHP04108.1"/>
    </source>
</evidence>
<keyword evidence="4" id="KW-0804">Transcription</keyword>
<keyword evidence="6" id="KW-0175">Coiled coil</keyword>
<dbReference type="GO" id="GO:0006355">
    <property type="term" value="P:regulation of DNA-templated transcription"/>
    <property type="evidence" value="ECO:0007669"/>
    <property type="project" value="InterPro"/>
</dbReference>
<feature type="domain" description="MRG" evidence="7">
    <location>
        <begin position="99"/>
        <end position="264"/>
    </location>
</feature>
<keyword evidence="5" id="KW-0539">Nucleus</keyword>
<dbReference type="InterPro" id="IPR008676">
    <property type="entry name" value="MRG"/>
</dbReference>
<dbReference type="OrthoDB" id="10044771at2759"/>
<comment type="caution">
    <text evidence="8">The sequence shown here is derived from an EMBL/GenBank/DDBJ whole genome shotgun (WGS) entry which is preliminary data.</text>
</comment>
<evidence type="ECO:0000313" key="9">
    <source>
        <dbReference type="Proteomes" id="UP000660262"/>
    </source>
</evidence>
<dbReference type="Proteomes" id="UP000660262">
    <property type="component" value="Unassembled WGS sequence"/>
</dbReference>
<dbReference type="InterPro" id="IPR026541">
    <property type="entry name" value="MRG_dom"/>
</dbReference>
<keyword evidence="2" id="KW-0156">Chromatin regulator</keyword>
<dbReference type="Gene3D" id="1.10.274.30">
    <property type="entry name" value="MRG domain"/>
    <property type="match status" value="1"/>
</dbReference>
<dbReference type="GO" id="GO:0035267">
    <property type="term" value="C:NuA4 histone acetyltransferase complex"/>
    <property type="evidence" value="ECO:0007669"/>
    <property type="project" value="TreeGrafter"/>
</dbReference>
<evidence type="ECO:0000256" key="4">
    <source>
        <dbReference type="ARBA" id="ARBA00023163"/>
    </source>
</evidence>
<evidence type="ECO:0000256" key="6">
    <source>
        <dbReference type="SAM" id="Coils"/>
    </source>
</evidence>
<dbReference type="PROSITE" id="PS51640">
    <property type="entry name" value="MRG"/>
    <property type="match status" value="1"/>
</dbReference>
<comment type="subcellular location">
    <subcellularLocation>
        <location evidence="1">Nucleus</location>
    </subcellularLocation>
</comment>
<organism evidence="8 9">
    <name type="scientific">Pycnococcus provasolii</name>
    <dbReference type="NCBI Taxonomy" id="41880"/>
    <lineage>
        <taxon>Eukaryota</taxon>
        <taxon>Viridiplantae</taxon>
        <taxon>Chlorophyta</taxon>
        <taxon>Pseudoscourfieldiophyceae</taxon>
        <taxon>Pseudoscourfieldiales</taxon>
        <taxon>Pycnococcaceae</taxon>
        <taxon>Pycnococcus</taxon>
    </lineage>
</organism>
<protein>
    <recommendedName>
        <fullName evidence="7">MRG domain-containing protein</fullName>
    </recommendedName>
</protein>
<keyword evidence="9" id="KW-1185">Reference proteome</keyword>
<dbReference type="EMBL" id="BNJQ01000007">
    <property type="protein sequence ID" value="GHP04108.1"/>
    <property type="molecule type" value="Genomic_DNA"/>
</dbReference>
<sequence length="300" mass="32114">MATDDDVELERRLSGLHEAPFAAGDSVIARSGQFLYRATVEKVAFNDKGPIYELKYSGWGPEWNDWNADVLPNSPENIDEMNRLLDEAAEMELQLEENKIRKASANSATPGATVPLPSSLRQILAKDCLLRSIGKPLLLPTASPCARVILSDFVATRGSAAADKELAKNFEELLAETCATHLLYPCELKQDHGAGLIQGGARLSNIAAQGVSSTVGPMHVLRLIVKLPALLQKAGASADRIKNIVSIVKHLADYLASHIDNYFHDEIVVAWNAAVKEGPDAAAAGFAAQLAAADAAPAKN</sequence>
<dbReference type="Gene3D" id="2.30.30.140">
    <property type="match status" value="1"/>
</dbReference>
<evidence type="ECO:0000256" key="3">
    <source>
        <dbReference type="ARBA" id="ARBA00023015"/>
    </source>
</evidence>
<dbReference type="PANTHER" id="PTHR10880:SF15">
    <property type="entry name" value="MSL COMPLEX SUBUNIT 3"/>
    <property type="match status" value="1"/>
</dbReference>
<reference evidence="8" key="1">
    <citation type="submission" date="2020-10" db="EMBL/GenBank/DDBJ databases">
        <title>Unveiling of a novel bifunctional photoreceptor, Dualchrome1, isolated from a cosmopolitan green alga.</title>
        <authorList>
            <person name="Suzuki S."/>
            <person name="Kawachi M."/>
        </authorList>
    </citation>
    <scope>NUCLEOTIDE SEQUENCE</scope>
    <source>
        <strain evidence="8">NIES 2893</strain>
    </source>
</reference>
<keyword evidence="3" id="KW-0805">Transcription regulation</keyword>
<evidence type="ECO:0000259" key="7">
    <source>
        <dbReference type="Pfam" id="PF05712"/>
    </source>
</evidence>
<evidence type="ECO:0000256" key="2">
    <source>
        <dbReference type="ARBA" id="ARBA00022853"/>
    </source>
</evidence>
<dbReference type="GO" id="GO:0006325">
    <property type="term" value="P:chromatin organization"/>
    <property type="evidence" value="ECO:0007669"/>
    <property type="project" value="UniProtKB-KW"/>
</dbReference>
<dbReference type="Pfam" id="PF05712">
    <property type="entry name" value="MRG"/>
    <property type="match status" value="1"/>
</dbReference>